<organism evidence="2 3">
    <name type="scientific">Litoreibacter albidus</name>
    <dbReference type="NCBI Taxonomy" id="670155"/>
    <lineage>
        <taxon>Bacteria</taxon>
        <taxon>Pseudomonadati</taxon>
        <taxon>Pseudomonadota</taxon>
        <taxon>Alphaproteobacteria</taxon>
        <taxon>Rhodobacterales</taxon>
        <taxon>Roseobacteraceae</taxon>
        <taxon>Litoreibacter</taxon>
    </lineage>
</organism>
<gene>
    <name evidence="2" type="ORF">SAMN04488001_0104</name>
</gene>
<evidence type="ECO:0000313" key="3">
    <source>
        <dbReference type="Proteomes" id="UP000199441"/>
    </source>
</evidence>
<evidence type="ECO:0000256" key="1">
    <source>
        <dbReference type="SAM" id="MobiDB-lite"/>
    </source>
</evidence>
<dbReference type="AlphaFoldDB" id="A0A1H3DFU4"/>
<dbReference type="Proteomes" id="UP000199441">
    <property type="component" value="Unassembled WGS sequence"/>
</dbReference>
<accession>A0A1H3DFU4</accession>
<reference evidence="3" key="1">
    <citation type="submission" date="2016-10" db="EMBL/GenBank/DDBJ databases">
        <authorList>
            <person name="Varghese N."/>
            <person name="Submissions S."/>
        </authorList>
    </citation>
    <scope>NUCLEOTIDE SEQUENCE [LARGE SCALE GENOMIC DNA]</scope>
    <source>
        <strain evidence="3">DSM 26922</strain>
    </source>
</reference>
<name>A0A1H3DFU4_9RHOB</name>
<feature type="region of interest" description="Disordered" evidence="1">
    <location>
        <begin position="160"/>
        <end position="179"/>
    </location>
</feature>
<sequence>MIVPSMLGPVTSYIFEGDPDLSGDTHAIALGGLGEVAFWSRRHGFGFLAPGLATLDMPYILNTAPPPADEQIALDLLNFPAAGIEAFAPDGQPVFDRLVKRLKPLPFGSIYGTTPVPPPLEGTSVEHYVVTEATEWLEAVYTSINITLVDWSREPAELRRVGQPWPKGGPVAAKRGDQP</sequence>
<dbReference type="STRING" id="670155.SAMN04488001_0104"/>
<evidence type="ECO:0000313" key="2">
    <source>
        <dbReference type="EMBL" id="SDX65241.1"/>
    </source>
</evidence>
<keyword evidence="3" id="KW-1185">Reference proteome</keyword>
<protein>
    <submittedName>
        <fullName evidence="2">Uncharacterized protein</fullName>
    </submittedName>
</protein>
<dbReference type="EMBL" id="FNOI01000011">
    <property type="protein sequence ID" value="SDX65241.1"/>
    <property type="molecule type" value="Genomic_DNA"/>
</dbReference>
<proteinExistence type="predicted"/>